<dbReference type="InterPro" id="IPR022450">
    <property type="entry name" value="TsaD"/>
</dbReference>
<dbReference type="AlphaFoldDB" id="A0A0U1LVM7"/>
<evidence type="ECO:0000313" key="11">
    <source>
        <dbReference type="Proteomes" id="UP000054383"/>
    </source>
</evidence>
<dbReference type="GO" id="GO:0046872">
    <property type="term" value="F:metal ion binding"/>
    <property type="evidence" value="ECO:0007669"/>
    <property type="project" value="UniProtKB-KW"/>
</dbReference>
<reference evidence="10 11" key="1">
    <citation type="submission" date="2015-04" db="EMBL/GenBank/DDBJ databases">
        <authorList>
            <person name="Syromyatnikov M.Y."/>
            <person name="Popov V.N."/>
        </authorList>
    </citation>
    <scope>NUCLEOTIDE SEQUENCE [LARGE SCALE GENOMIC DNA]</scope>
    <source>
        <strain evidence="10">WF-38-12</strain>
    </source>
</reference>
<dbReference type="EMBL" id="CVMT01000002">
    <property type="protein sequence ID" value="CRG86630.1"/>
    <property type="molecule type" value="Genomic_DNA"/>
</dbReference>
<protein>
    <recommendedName>
        <fullName evidence="1">N(6)-L-threonylcarbamoyladenine synthase</fullName>
        <ecNumber evidence="1">2.3.1.234</ecNumber>
    </recommendedName>
</protein>
<feature type="region of interest" description="Disordered" evidence="8">
    <location>
        <begin position="106"/>
        <end position="133"/>
    </location>
</feature>
<dbReference type="InterPro" id="IPR043129">
    <property type="entry name" value="ATPase_NBD"/>
</dbReference>
<keyword evidence="11" id="KW-1185">Reference proteome</keyword>
<dbReference type="GO" id="GO:0061711">
    <property type="term" value="F:tRNA N(6)-L-threonylcarbamoyladenine synthase activity"/>
    <property type="evidence" value="ECO:0007669"/>
    <property type="project" value="UniProtKB-EC"/>
</dbReference>
<comment type="subcellular location">
    <subcellularLocation>
        <location evidence="7">Mitochondrion</location>
    </subcellularLocation>
</comment>
<keyword evidence="3 7" id="KW-0819">tRNA processing</keyword>
<evidence type="ECO:0000256" key="6">
    <source>
        <dbReference type="ARBA" id="ARBA00048117"/>
    </source>
</evidence>
<sequence>MLLLRQARIVTRHRQCARLRYTVSSSTWRRNLLTLAIESSCDDTSVALVEKLNNPDQSVTAKVHFLQNITANTQKYRGIHPIETLLSHQEHLAKLIQSSLESLPLDQVQQGPSEDGESPAGRRRLPDFISATRGPGMRSNLSVGLDTAKGLAVAWQIPLVGVHHMQAHLLTPRLVSALKGGLDDTGPTTVQPEFPFISMLISGGHSLMAHSKSLLDHEILATTVDIGMGTALDKAARPILPQSILESTTSTMYGKLLEQFAFPNGPSDYADYQPPKTRGEETEQRESKWGWSITSPFANTRELKLSFANVESTVTRIMTAKKDAGVEVSNDEKIDLAREVMRVCFEHLASRMIIALEGLKGQPHIPSSQQKRLATRHRLYRSSSRHDKTRTLVLSGGVAANGFLMKVLRSFLDVRGFEHIQIITPPPVLCTDNAAMIGWAGLEMYEAGWRTDLSAKAIRNWTLDPQQPDGGILGPDGWINQDPAT</sequence>
<dbReference type="HAMAP" id="MF_01445">
    <property type="entry name" value="TsaD"/>
    <property type="match status" value="1"/>
</dbReference>
<dbReference type="GO" id="GO:0072670">
    <property type="term" value="P:mitochondrial tRNA threonylcarbamoyladenosine modification"/>
    <property type="evidence" value="ECO:0007669"/>
    <property type="project" value="TreeGrafter"/>
</dbReference>
<keyword evidence="2 7" id="KW-0808">Transferase</keyword>
<dbReference type="PANTHER" id="PTHR11735:SF6">
    <property type="entry name" value="TRNA N6-ADENOSINE THREONYLCARBAMOYLTRANSFERASE, MITOCHONDRIAL"/>
    <property type="match status" value="1"/>
</dbReference>
<dbReference type="Pfam" id="PF00814">
    <property type="entry name" value="TsaD"/>
    <property type="match status" value="1"/>
</dbReference>
<feature type="region of interest" description="Disordered" evidence="8">
    <location>
        <begin position="466"/>
        <end position="485"/>
    </location>
</feature>
<dbReference type="GO" id="GO:0005739">
    <property type="term" value="C:mitochondrion"/>
    <property type="evidence" value="ECO:0007669"/>
    <property type="project" value="UniProtKB-SubCell"/>
</dbReference>
<name>A0A0U1LVM7_TALIS</name>
<dbReference type="InterPro" id="IPR000905">
    <property type="entry name" value="Gcp-like_dom"/>
</dbReference>
<dbReference type="PROSITE" id="PS01016">
    <property type="entry name" value="GLYCOPROTEASE"/>
    <property type="match status" value="1"/>
</dbReference>
<comment type="cofactor">
    <cofactor evidence="7">
        <name>a divalent metal cation</name>
        <dbReference type="ChEBI" id="CHEBI:60240"/>
    </cofactor>
    <text evidence="7">Binds 1 divalent metal cation per subunit.</text>
</comment>
<evidence type="ECO:0000256" key="8">
    <source>
        <dbReference type="SAM" id="MobiDB-lite"/>
    </source>
</evidence>
<keyword evidence="4 7" id="KW-0479">Metal-binding</keyword>
<dbReference type="PRINTS" id="PR00789">
    <property type="entry name" value="OSIALOPTASE"/>
</dbReference>
<keyword evidence="7" id="KW-0496">Mitochondrion</keyword>
<gene>
    <name evidence="10" type="ORF">PISL3812_03640</name>
</gene>
<dbReference type="OrthoDB" id="10259622at2759"/>
<dbReference type="SUPFAM" id="SSF53067">
    <property type="entry name" value="Actin-like ATPase domain"/>
    <property type="match status" value="2"/>
</dbReference>
<dbReference type="Proteomes" id="UP000054383">
    <property type="component" value="Unassembled WGS sequence"/>
</dbReference>
<dbReference type="FunFam" id="3.30.420.40:FF:000252">
    <property type="entry name" value="tRNA N6-adenosine threonylcarbamoyltransferase, mitochondrial"/>
    <property type="match status" value="1"/>
</dbReference>
<comment type="function">
    <text evidence="7">Required for the formation of a threonylcarbamoyl group on adenosine at position 37 (t(6)A37) in mitochondrial tRNAs that read codons beginning with adenine. Probably involved in the transfer of the threonylcarbamoyl moiety of threonylcarbamoyl-AMP (TC-AMP) to the N6 group of A37. Involved in mitochondrial genome maintenance.</text>
</comment>
<evidence type="ECO:0000313" key="10">
    <source>
        <dbReference type="EMBL" id="CRG86630.1"/>
    </source>
</evidence>
<evidence type="ECO:0000259" key="9">
    <source>
        <dbReference type="Pfam" id="PF00814"/>
    </source>
</evidence>
<evidence type="ECO:0000256" key="3">
    <source>
        <dbReference type="ARBA" id="ARBA00022694"/>
    </source>
</evidence>
<dbReference type="EC" id="2.3.1.234" evidence="1"/>
<dbReference type="InterPro" id="IPR017860">
    <property type="entry name" value="Peptidase_M22_CS"/>
</dbReference>
<evidence type="ECO:0000256" key="2">
    <source>
        <dbReference type="ARBA" id="ARBA00022679"/>
    </source>
</evidence>
<dbReference type="STRING" id="28573.A0A0U1LVM7"/>
<accession>A0A0U1LVM7</accession>
<dbReference type="OMA" id="NAAMIGC"/>
<comment type="similarity">
    <text evidence="7">Belongs to the KAE1 / TsaD family.</text>
</comment>
<organism evidence="10 11">
    <name type="scientific">Talaromyces islandicus</name>
    <name type="common">Penicillium islandicum</name>
    <dbReference type="NCBI Taxonomy" id="28573"/>
    <lineage>
        <taxon>Eukaryota</taxon>
        <taxon>Fungi</taxon>
        <taxon>Dikarya</taxon>
        <taxon>Ascomycota</taxon>
        <taxon>Pezizomycotina</taxon>
        <taxon>Eurotiomycetes</taxon>
        <taxon>Eurotiomycetidae</taxon>
        <taxon>Eurotiales</taxon>
        <taxon>Trichocomaceae</taxon>
        <taxon>Talaromyces</taxon>
        <taxon>Talaromyces sect. Islandici</taxon>
    </lineage>
</organism>
<dbReference type="Gene3D" id="3.30.420.40">
    <property type="match status" value="2"/>
</dbReference>
<evidence type="ECO:0000256" key="4">
    <source>
        <dbReference type="ARBA" id="ARBA00022723"/>
    </source>
</evidence>
<feature type="domain" description="Gcp-like" evidence="9">
    <location>
        <begin position="127"/>
        <end position="439"/>
    </location>
</feature>
<comment type="catalytic activity">
    <reaction evidence="6 7">
        <text>L-threonylcarbamoyladenylate + adenosine(37) in tRNA = N(6)-L-threonylcarbamoyladenosine(37) in tRNA + AMP + H(+)</text>
        <dbReference type="Rhea" id="RHEA:37059"/>
        <dbReference type="Rhea" id="RHEA-COMP:10162"/>
        <dbReference type="Rhea" id="RHEA-COMP:10163"/>
        <dbReference type="ChEBI" id="CHEBI:15378"/>
        <dbReference type="ChEBI" id="CHEBI:73682"/>
        <dbReference type="ChEBI" id="CHEBI:74411"/>
        <dbReference type="ChEBI" id="CHEBI:74418"/>
        <dbReference type="ChEBI" id="CHEBI:456215"/>
        <dbReference type="EC" id="2.3.1.234"/>
    </reaction>
</comment>
<keyword evidence="5 7" id="KW-0012">Acyltransferase</keyword>
<evidence type="ECO:0000256" key="7">
    <source>
        <dbReference type="HAMAP-Rule" id="MF_03179"/>
    </source>
</evidence>
<dbReference type="InterPro" id="IPR017861">
    <property type="entry name" value="KAE1/TsaD"/>
</dbReference>
<evidence type="ECO:0000256" key="5">
    <source>
        <dbReference type="ARBA" id="ARBA00023315"/>
    </source>
</evidence>
<comment type="subunit">
    <text evidence="7">Homodimer.</text>
</comment>
<evidence type="ECO:0000256" key="1">
    <source>
        <dbReference type="ARBA" id="ARBA00012156"/>
    </source>
</evidence>
<proteinExistence type="inferred from homology"/>
<dbReference type="PANTHER" id="PTHR11735">
    <property type="entry name" value="TRNA N6-ADENOSINE THREONYLCARBAMOYLTRANSFERASE"/>
    <property type="match status" value="1"/>
</dbReference>